<evidence type="ECO:0000256" key="1">
    <source>
        <dbReference type="SAM" id="MobiDB-lite"/>
    </source>
</evidence>
<keyword evidence="3" id="KW-1185">Reference proteome</keyword>
<dbReference type="EMBL" id="JACVVK020000043">
    <property type="protein sequence ID" value="KAK7499584.1"/>
    <property type="molecule type" value="Genomic_DNA"/>
</dbReference>
<feature type="region of interest" description="Disordered" evidence="1">
    <location>
        <begin position="73"/>
        <end position="104"/>
    </location>
</feature>
<evidence type="ECO:0000313" key="2">
    <source>
        <dbReference type="EMBL" id="KAK7499584.1"/>
    </source>
</evidence>
<gene>
    <name evidence="2" type="ORF">BaRGS_00009236</name>
</gene>
<comment type="caution">
    <text evidence="2">The sequence shown here is derived from an EMBL/GenBank/DDBJ whole genome shotgun (WGS) entry which is preliminary data.</text>
</comment>
<organism evidence="2 3">
    <name type="scientific">Batillaria attramentaria</name>
    <dbReference type="NCBI Taxonomy" id="370345"/>
    <lineage>
        <taxon>Eukaryota</taxon>
        <taxon>Metazoa</taxon>
        <taxon>Spiralia</taxon>
        <taxon>Lophotrochozoa</taxon>
        <taxon>Mollusca</taxon>
        <taxon>Gastropoda</taxon>
        <taxon>Caenogastropoda</taxon>
        <taxon>Sorbeoconcha</taxon>
        <taxon>Cerithioidea</taxon>
        <taxon>Batillariidae</taxon>
        <taxon>Batillaria</taxon>
    </lineage>
</organism>
<protein>
    <submittedName>
        <fullName evidence="2">Uncharacterized protein</fullName>
    </submittedName>
</protein>
<evidence type="ECO:0000313" key="3">
    <source>
        <dbReference type="Proteomes" id="UP001519460"/>
    </source>
</evidence>
<dbReference type="Proteomes" id="UP001519460">
    <property type="component" value="Unassembled WGS sequence"/>
</dbReference>
<sequence>MWVTCPGMWRCDWRSGRGHRLGQQRDRNKSVTASGMMAGASSKLEKTAEDARSLISTSRSVWATGACSMALASPHGPRAAGSIASPSLHPPLAPSSTSPATSLP</sequence>
<feature type="compositionally biased region" description="Low complexity" evidence="1">
    <location>
        <begin position="94"/>
        <end position="104"/>
    </location>
</feature>
<dbReference type="AlphaFoldDB" id="A0ABD0LKV6"/>
<proteinExistence type="predicted"/>
<reference evidence="2 3" key="1">
    <citation type="journal article" date="2023" name="Sci. Data">
        <title>Genome assembly of the Korean intertidal mud-creeper Batillaria attramentaria.</title>
        <authorList>
            <person name="Patra A.K."/>
            <person name="Ho P.T."/>
            <person name="Jun S."/>
            <person name="Lee S.J."/>
            <person name="Kim Y."/>
            <person name="Won Y.J."/>
        </authorList>
    </citation>
    <scope>NUCLEOTIDE SEQUENCE [LARGE SCALE GENOMIC DNA]</scope>
    <source>
        <strain evidence="2">Wonlab-2016</strain>
    </source>
</reference>
<name>A0ABD0LKV6_9CAEN</name>
<accession>A0ABD0LKV6</accession>
<feature type="region of interest" description="Disordered" evidence="1">
    <location>
        <begin position="15"/>
        <end position="46"/>
    </location>
</feature>